<evidence type="ECO:0000313" key="1">
    <source>
        <dbReference type="EMBL" id="OIJ62793.1"/>
    </source>
</evidence>
<gene>
    <name evidence="1" type="ORF">WN71_037600</name>
</gene>
<dbReference type="SUPFAM" id="SSF53067">
    <property type="entry name" value="Actin-like ATPase domain"/>
    <property type="match status" value="1"/>
</dbReference>
<dbReference type="STRING" id="1428628.WN71_037600"/>
<dbReference type="Proteomes" id="UP000034196">
    <property type="component" value="Unassembled WGS sequence"/>
</dbReference>
<dbReference type="AlphaFoldDB" id="A0A1J4NK75"/>
<sequence>MAEVGPDGSPRLVDLPGATLDEGLPLSAAARASRVAALQEAYDAYRARHGRARRLVVVVARRERPLPDAELAAALGGLRDAPEVRPLGAPHAVLALLRHRGAAGDGRYAVCDLGARAAEVTLCAVAGPSVAVLDGAEHAPAAGLGDAFDAALLAGAGLPHDAAGRAALAAARRGPDAGQRLRSALDRAARNPDVYDATTVYWLGERPVTVRDFRTALAAVTTALDGTLDTVGTGHAVVPVGGLARLAPLHTHLAARHRITGLAGTDVDPCHAAVLGAALVAAGLVDPGDRYPHAVCVSAHRMVGGRLRSEELEISPAGALEPGRAPVFAQSGGRPVNVRPAPGAQRRVVVGVRGTAGGPVLPVRTVHIPPGAPGDRCHLGVRLSADGVAHLVLRPVGATTTGTEIELGRLPVDLTRTHH</sequence>
<reference evidence="1" key="1">
    <citation type="submission" date="2016-10" db="EMBL/GenBank/DDBJ databases">
        <title>Genome sequence of Streptomyces mangrovisoli MUSC 149.</title>
        <authorList>
            <person name="Lee L.-H."/>
            <person name="Ser H.-L."/>
        </authorList>
    </citation>
    <scope>NUCLEOTIDE SEQUENCE [LARGE SCALE GENOMIC DNA]</scope>
    <source>
        <strain evidence="1">MUSC 149</strain>
    </source>
</reference>
<dbReference type="EMBL" id="LAVA02000135">
    <property type="protein sequence ID" value="OIJ62793.1"/>
    <property type="molecule type" value="Genomic_DNA"/>
</dbReference>
<evidence type="ECO:0000313" key="2">
    <source>
        <dbReference type="Proteomes" id="UP000034196"/>
    </source>
</evidence>
<accession>A0A1J4NK75</accession>
<protein>
    <submittedName>
        <fullName evidence="1">Uncharacterized protein</fullName>
    </submittedName>
</protein>
<organism evidence="1 2">
    <name type="scientific">Streptomyces mangrovisoli</name>
    <dbReference type="NCBI Taxonomy" id="1428628"/>
    <lineage>
        <taxon>Bacteria</taxon>
        <taxon>Bacillati</taxon>
        <taxon>Actinomycetota</taxon>
        <taxon>Actinomycetes</taxon>
        <taxon>Kitasatosporales</taxon>
        <taxon>Streptomycetaceae</taxon>
        <taxon>Streptomyces</taxon>
    </lineage>
</organism>
<name>A0A1J4NK75_9ACTN</name>
<comment type="caution">
    <text evidence="1">The sequence shown here is derived from an EMBL/GenBank/DDBJ whole genome shotgun (WGS) entry which is preliminary data.</text>
</comment>
<dbReference type="InterPro" id="IPR043129">
    <property type="entry name" value="ATPase_NBD"/>
</dbReference>
<keyword evidence="2" id="KW-1185">Reference proteome</keyword>
<proteinExistence type="predicted"/>